<dbReference type="Proteomes" id="UP000034325">
    <property type="component" value="Unassembled WGS sequence"/>
</dbReference>
<evidence type="ECO:0000256" key="2">
    <source>
        <dbReference type="ARBA" id="ARBA00001946"/>
    </source>
</evidence>
<comment type="caution">
    <text evidence="10">The sequence shown here is derived from an EMBL/GenBank/DDBJ whole genome shotgun (WGS) entry which is preliminary data.</text>
</comment>
<comment type="cofactor">
    <cofactor evidence="1">
        <name>Co(2+)</name>
        <dbReference type="ChEBI" id="CHEBI:48828"/>
    </cofactor>
</comment>
<comment type="cofactor">
    <cofactor evidence="3">
        <name>Zn(2+)</name>
        <dbReference type="ChEBI" id="CHEBI:29105"/>
    </cofactor>
</comment>
<evidence type="ECO:0000256" key="3">
    <source>
        <dbReference type="ARBA" id="ARBA00001947"/>
    </source>
</evidence>
<dbReference type="InterPro" id="IPR052170">
    <property type="entry name" value="M29_Exopeptidase"/>
</dbReference>
<keyword evidence="6" id="KW-0645">Protease</keyword>
<gene>
    <name evidence="10" type="ORF">UT23_C0002G0012</name>
</gene>
<keyword evidence="9" id="KW-0482">Metalloprotease</keyword>
<evidence type="ECO:0000256" key="8">
    <source>
        <dbReference type="ARBA" id="ARBA00022801"/>
    </source>
</evidence>
<evidence type="ECO:0000256" key="9">
    <source>
        <dbReference type="ARBA" id="ARBA00023049"/>
    </source>
</evidence>
<evidence type="ECO:0000256" key="1">
    <source>
        <dbReference type="ARBA" id="ARBA00001941"/>
    </source>
</evidence>
<dbReference type="PANTHER" id="PTHR34448">
    <property type="entry name" value="AMINOPEPTIDASE"/>
    <property type="match status" value="1"/>
</dbReference>
<evidence type="ECO:0000256" key="6">
    <source>
        <dbReference type="ARBA" id="ARBA00022670"/>
    </source>
</evidence>
<dbReference type="AlphaFoldDB" id="A0A0G0M5L0"/>
<evidence type="ECO:0000256" key="5">
    <source>
        <dbReference type="ARBA" id="ARBA00022438"/>
    </source>
</evidence>
<accession>A0A0G0M5L0</accession>
<comment type="similarity">
    <text evidence="4">Belongs to the peptidase M29 family.</text>
</comment>
<dbReference type="InterPro" id="IPR035097">
    <property type="entry name" value="M29_N-terminal"/>
</dbReference>
<keyword evidence="7" id="KW-0479">Metal-binding</keyword>
<dbReference type="InterPro" id="IPR000787">
    <property type="entry name" value="Peptidase_M29"/>
</dbReference>
<comment type="cofactor">
    <cofactor evidence="2">
        <name>Mg(2+)</name>
        <dbReference type="ChEBI" id="CHEBI:18420"/>
    </cofactor>
</comment>
<evidence type="ECO:0000256" key="7">
    <source>
        <dbReference type="ARBA" id="ARBA00022723"/>
    </source>
</evidence>
<dbReference type="SUPFAM" id="SSF144052">
    <property type="entry name" value="Thermophilic metalloprotease-like"/>
    <property type="match status" value="1"/>
</dbReference>
<reference evidence="10 11" key="1">
    <citation type="journal article" date="2015" name="Nature">
        <title>rRNA introns, odd ribosomes, and small enigmatic genomes across a large radiation of phyla.</title>
        <authorList>
            <person name="Brown C.T."/>
            <person name="Hug L.A."/>
            <person name="Thomas B.C."/>
            <person name="Sharon I."/>
            <person name="Castelle C.J."/>
            <person name="Singh A."/>
            <person name="Wilkins M.J."/>
            <person name="Williams K.H."/>
            <person name="Banfield J.F."/>
        </authorList>
    </citation>
    <scope>NUCLEOTIDE SEQUENCE [LARGE SCALE GENOMIC DNA]</scope>
</reference>
<name>A0A0G0M5L0_9BACT</name>
<keyword evidence="8" id="KW-0378">Hydrolase</keyword>
<evidence type="ECO:0000256" key="4">
    <source>
        <dbReference type="ARBA" id="ARBA00008236"/>
    </source>
</evidence>
<dbReference type="GO" id="GO:0046872">
    <property type="term" value="F:metal ion binding"/>
    <property type="evidence" value="ECO:0007669"/>
    <property type="project" value="UniProtKB-KW"/>
</dbReference>
<protein>
    <submittedName>
        <fullName evidence="10">Peptidase M29 aminopeptidase II</fullName>
    </submittedName>
</protein>
<dbReference type="GO" id="GO:0006508">
    <property type="term" value="P:proteolysis"/>
    <property type="evidence" value="ECO:0007669"/>
    <property type="project" value="UniProtKB-KW"/>
</dbReference>
<dbReference type="GO" id="GO:0004177">
    <property type="term" value="F:aminopeptidase activity"/>
    <property type="evidence" value="ECO:0007669"/>
    <property type="project" value="UniProtKB-KW"/>
</dbReference>
<dbReference type="EMBL" id="LBWA01000002">
    <property type="protein sequence ID" value="KKQ98512.1"/>
    <property type="molecule type" value="Genomic_DNA"/>
</dbReference>
<dbReference type="PANTHER" id="PTHR34448:SF1">
    <property type="entry name" value="BLL6088 PROTEIN"/>
    <property type="match status" value="1"/>
</dbReference>
<dbReference type="Pfam" id="PF02073">
    <property type="entry name" value="Peptidase_M29"/>
    <property type="match status" value="1"/>
</dbReference>
<evidence type="ECO:0000313" key="11">
    <source>
        <dbReference type="Proteomes" id="UP000034325"/>
    </source>
</evidence>
<proteinExistence type="inferred from homology"/>
<dbReference type="GO" id="GO:0008237">
    <property type="term" value="F:metallopeptidase activity"/>
    <property type="evidence" value="ECO:0007669"/>
    <property type="project" value="UniProtKB-KW"/>
</dbReference>
<keyword evidence="5 10" id="KW-0031">Aminopeptidase</keyword>
<organism evidence="10 11">
    <name type="scientific">Candidatus Woesebacteria bacterium GW2011_GWA1_39_12</name>
    <dbReference type="NCBI Taxonomy" id="1618549"/>
    <lineage>
        <taxon>Bacteria</taxon>
        <taxon>Candidatus Woeseibacteriota</taxon>
    </lineage>
</organism>
<dbReference type="Gene3D" id="3.40.1830.10">
    <property type="entry name" value="Thermophilic metalloprotease (M29)"/>
    <property type="match status" value="1"/>
</dbReference>
<sequence length="373" mass="42312">MSLVDPRVVKQAEVLVNNSLKFKKGESCVVIGDFAAKPLMYEIYKLLLKKGAKHVRLHWISYEIDEIYFKNASNAQIKIYPELEDYEMKKMDCYIRIGSSTNTRGLSNVVAEKISARQKVTRPITDYRVENTRWVVTRFPTEAQAQEADMSLSEYEDFVFNAINKVDWKKKFKEQEKLAELLTKTKEVHVVGHKTDLRLGKKGRSAENAGGENNMPDGEVFTSVVENQADGFITYTYPALYMGREFHNVRLEFKTGKVVKATADKGENDLNKILDMDKGSRTIGELGIGNNFAVDRFTKDILFDEKIGGSIHIALGKGYKETGSKNESALHWDMIKDLRGGPASTRGDSSTRGGELWFDDKLVQKDGRWLIKL</sequence>
<evidence type="ECO:0000313" key="10">
    <source>
        <dbReference type="EMBL" id="KKQ98512.1"/>
    </source>
</evidence>